<dbReference type="InParanoid" id="K4AN76"/>
<dbReference type="Proteomes" id="UP000004995">
    <property type="component" value="Unassembled WGS sequence"/>
</dbReference>
<dbReference type="EnsemblPlants" id="KQK92529">
    <property type="protein sequence ID" value="KQK92529"/>
    <property type="gene ID" value="SETIT_040373mg"/>
</dbReference>
<reference evidence="3" key="1">
    <citation type="journal article" date="2012" name="Nat. Biotechnol.">
        <title>Reference genome sequence of the model plant Setaria.</title>
        <authorList>
            <person name="Bennetzen J.L."/>
            <person name="Schmutz J."/>
            <person name="Wang H."/>
            <person name="Percifield R."/>
            <person name="Hawkins J."/>
            <person name="Pontaroli A.C."/>
            <person name="Estep M."/>
            <person name="Feng L."/>
            <person name="Vaughn J.N."/>
            <person name="Grimwood J."/>
            <person name="Jenkins J."/>
            <person name="Barry K."/>
            <person name="Lindquist E."/>
            <person name="Hellsten U."/>
            <person name="Deshpande S."/>
            <person name="Wang X."/>
            <person name="Wu X."/>
            <person name="Mitros T."/>
            <person name="Triplett J."/>
            <person name="Yang X."/>
            <person name="Ye C.Y."/>
            <person name="Mauro-Herrera M."/>
            <person name="Wang L."/>
            <person name="Li P."/>
            <person name="Sharma M."/>
            <person name="Sharma R."/>
            <person name="Ronald P.C."/>
            <person name="Panaud O."/>
            <person name="Kellogg E.A."/>
            <person name="Brutnell T.P."/>
            <person name="Doust A.N."/>
            <person name="Tuskan G.A."/>
            <person name="Rokhsar D."/>
            <person name="Devos K.M."/>
        </authorList>
    </citation>
    <scope>NUCLEOTIDE SEQUENCE [LARGE SCALE GENOMIC DNA]</scope>
    <source>
        <strain evidence="3">cv. Yugu1</strain>
    </source>
</reference>
<protein>
    <submittedName>
        <fullName evidence="2">Uncharacterized protein</fullName>
    </submittedName>
</protein>
<dbReference type="HOGENOM" id="CLU_2908407_0_0_1"/>
<feature type="compositionally biased region" description="Gly residues" evidence="1">
    <location>
        <begin position="1"/>
        <end position="13"/>
    </location>
</feature>
<dbReference type="EMBL" id="AGNK02006128">
    <property type="status" value="NOT_ANNOTATED_CDS"/>
    <property type="molecule type" value="Genomic_DNA"/>
</dbReference>
<dbReference type="AlphaFoldDB" id="K4AN76"/>
<proteinExistence type="predicted"/>
<keyword evidence="3" id="KW-1185">Reference proteome</keyword>
<reference evidence="2" key="2">
    <citation type="submission" date="2018-08" db="UniProtKB">
        <authorList>
            <consortium name="EnsemblPlants"/>
        </authorList>
    </citation>
    <scope>IDENTIFICATION</scope>
    <source>
        <strain evidence="2">Yugu1</strain>
    </source>
</reference>
<feature type="region of interest" description="Disordered" evidence="1">
    <location>
        <begin position="1"/>
        <end position="20"/>
    </location>
</feature>
<name>K4AN76_SETIT</name>
<evidence type="ECO:0000256" key="1">
    <source>
        <dbReference type="SAM" id="MobiDB-lite"/>
    </source>
</evidence>
<evidence type="ECO:0000313" key="3">
    <source>
        <dbReference type="Proteomes" id="UP000004995"/>
    </source>
</evidence>
<sequence>MVGFGRGGPGLVGEGRRPNSSALSSVARIHGGWLCVDAWMGEVPLLPSGSGFDEAVARSGKV</sequence>
<evidence type="ECO:0000313" key="2">
    <source>
        <dbReference type="EnsemblPlants" id="KQK92529"/>
    </source>
</evidence>
<dbReference type="Gramene" id="KQK92529">
    <property type="protein sequence ID" value="KQK92529"/>
    <property type="gene ID" value="SETIT_040373mg"/>
</dbReference>
<organism evidence="2 3">
    <name type="scientific">Setaria italica</name>
    <name type="common">Foxtail millet</name>
    <name type="synonym">Panicum italicum</name>
    <dbReference type="NCBI Taxonomy" id="4555"/>
    <lineage>
        <taxon>Eukaryota</taxon>
        <taxon>Viridiplantae</taxon>
        <taxon>Streptophyta</taxon>
        <taxon>Embryophyta</taxon>
        <taxon>Tracheophyta</taxon>
        <taxon>Spermatophyta</taxon>
        <taxon>Magnoliopsida</taxon>
        <taxon>Liliopsida</taxon>
        <taxon>Poales</taxon>
        <taxon>Poaceae</taxon>
        <taxon>PACMAD clade</taxon>
        <taxon>Panicoideae</taxon>
        <taxon>Panicodae</taxon>
        <taxon>Paniceae</taxon>
        <taxon>Cenchrinae</taxon>
        <taxon>Setaria</taxon>
    </lineage>
</organism>
<accession>K4AN76</accession>